<dbReference type="STRING" id="326522.BWD08_02755"/>
<name>A0A1X3CK67_9NEIS</name>
<keyword evidence="2" id="KW-1185">Reference proteome</keyword>
<accession>A0A1X3CK67</accession>
<gene>
    <name evidence="1" type="ORF">NCTC12227_01060</name>
</gene>
<organism evidence="1 2">
    <name type="scientific">Neisseria animaloris</name>
    <dbReference type="NCBI Taxonomy" id="326522"/>
    <lineage>
        <taxon>Bacteria</taxon>
        <taxon>Pseudomonadati</taxon>
        <taxon>Pseudomonadota</taxon>
        <taxon>Betaproteobacteria</taxon>
        <taxon>Neisseriales</taxon>
        <taxon>Neisseriaceae</taxon>
        <taxon>Neisseria</taxon>
    </lineage>
</organism>
<dbReference type="EMBL" id="LR134516">
    <property type="protein sequence ID" value="VEJ21330.1"/>
    <property type="molecule type" value="Genomic_DNA"/>
</dbReference>
<evidence type="ECO:0000313" key="2">
    <source>
        <dbReference type="Proteomes" id="UP000268229"/>
    </source>
</evidence>
<reference evidence="1 2" key="1">
    <citation type="submission" date="2018-12" db="EMBL/GenBank/DDBJ databases">
        <authorList>
            <consortium name="Pathogen Informatics"/>
        </authorList>
    </citation>
    <scope>NUCLEOTIDE SEQUENCE [LARGE SCALE GENOMIC DNA]</scope>
    <source>
        <strain evidence="1 2">NCTC12227</strain>
    </source>
</reference>
<dbReference type="OrthoDB" id="8602511at2"/>
<dbReference type="PROSITE" id="PS51257">
    <property type="entry name" value="PROKAR_LIPOPROTEIN"/>
    <property type="match status" value="1"/>
</dbReference>
<dbReference type="AlphaFoldDB" id="A0A1X3CK67"/>
<protein>
    <recommendedName>
        <fullName evidence="3">Lipoprotein</fullName>
    </recommendedName>
</protein>
<dbReference type="RefSeq" id="WP_085389643.1">
    <property type="nucleotide sequence ID" value="NZ_LR134440.1"/>
</dbReference>
<dbReference type="KEGG" id="nani:NCTC12227_01060"/>
<evidence type="ECO:0008006" key="3">
    <source>
        <dbReference type="Google" id="ProtNLM"/>
    </source>
</evidence>
<evidence type="ECO:0000313" key="1">
    <source>
        <dbReference type="EMBL" id="VEJ21330.1"/>
    </source>
</evidence>
<proteinExistence type="predicted"/>
<sequence>MKYTVLLFTLLLGACASTPEEEYLVSAYDSHGRLLSKRVEMGSNRAGVPFARDTLCKVHPKAIIRVHNKATKQMVKEYPPYKCR</sequence>
<dbReference type="Proteomes" id="UP000268229">
    <property type="component" value="Chromosome"/>
</dbReference>